<dbReference type="GeneID" id="5488532"/>
<name>A7ENB7_SCLS1</name>
<protein>
    <submittedName>
        <fullName evidence="1">Uncharacterized protein</fullName>
    </submittedName>
</protein>
<evidence type="ECO:0000313" key="2">
    <source>
        <dbReference type="Proteomes" id="UP000001312"/>
    </source>
</evidence>
<dbReference type="AlphaFoldDB" id="A7ENB7"/>
<dbReference type="Proteomes" id="UP000001312">
    <property type="component" value="Unassembled WGS sequence"/>
</dbReference>
<keyword evidence="2" id="KW-1185">Reference proteome</keyword>
<proteinExistence type="predicted"/>
<sequence length="72" mass="8408">MYDYTPMISHREYPANPFSIEAENVPENFMPEEWPREGVEYKPLIEKEYLLNSRSCTTSKVVGEEMMVSISS</sequence>
<organism evidence="1 2">
    <name type="scientific">Sclerotinia sclerotiorum (strain ATCC 18683 / 1980 / Ss-1)</name>
    <name type="common">White mold</name>
    <name type="synonym">Whetzelinia sclerotiorum</name>
    <dbReference type="NCBI Taxonomy" id="665079"/>
    <lineage>
        <taxon>Eukaryota</taxon>
        <taxon>Fungi</taxon>
        <taxon>Dikarya</taxon>
        <taxon>Ascomycota</taxon>
        <taxon>Pezizomycotina</taxon>
        <taxon>Leotiomycetes</taxon>
        <taxon>Helotiales</taxon>
        <taxon>Sclerotiniaceae</taxon>
        <taxon>Sclerotinia</taxon>
    </lineage>
</organism>
<dbReference type="RefSeq" id="XP_001592575.1">
    <property type="nucleotide sequence ID" value="XM_001592525.1"/>
</dbReference>
<evidence type="ECO:0000313" key="1">
    <source>
        <dbReference type="EMBL" id="EDO04333.1"/>
    </source>
</evidence>
<dbReference type="EMBL" id="CH476628">
    <property type="protein sequence ID" value="EDO04333.1"/>
    <property type="molecule type" value="Genomic_DNA"/>
</dbReference>
<accession>A7ENB7</accession>
<dbReference type="InParanoid" id="A7ENB7"/>
<gene>
    <name evidence="1" type="ORF">SS1G_06816</name>
</gene>
<reference evidence="2" key="1">
    <citation type="journal article" date="2011" name="PLoS Genet.">
        <title>Genomic analysis of the necrotrophic fungal pathogens Sclerotinia sclerotiorum and Botrytis cinerea.</title>
        <authorList>
            <person name="Amselem J."/>
            <person name="Cuomo C.A."/>
            <person name="van Kan J.A."/>
            <person name="Viaud M."/>
            <person name="Benito E.P."/>
            <person name="Couloux A."/>
            <person name="Coutinho P.M."/>
            <person name="de Vries R.P."/>
            <person name="Dyer P.S."/>
            <person name="Fillinger S."/>
            <person name="Fournier E."/>
            <person name="Gout L."/>
            <person name="Hahn M."/>
            <person name="Kohn L."/>
            <person name="Lapalu N."/>
            <person name="Plummer K.M."/>
            <person name="Pradier J.M."/>
            <person name="Quevillon E."/>
            <person name="Sharon A."/>
            <person name="Simon A."/>
            <person name="ten Have A."/>
            <person name="Tudzynski B."/>
            <person name="Tudzynski P."/>
            <person name="Wincker P."/>
            <person name="Andrew M."/>
            <person name="Anthouard V."/>
            <person name="Beever R.E."/>
            <person name="Beffa R."/>
            <person name="Benoit I."/>
            <person name="Bouzid O."/>
            <person name="Brault B."/>
            <person name="Chen Z."/>
            <person name="Choquer M."/>
            <person name="Collemare J."/>
            <person name="Cotton P."/>
            <person name="Danchin E.G."/>
            <person name="Da Silva C."/>
            <person name="Gautier A."/>
            <person name="Giraud C."/>
            <person name="Giraud T."/>
            <person name="Gonzalez C."/>
            <person name="Grossetete S."/>
            <person name="Guldener U."/>
            <person name="Henrissat B."/>
            <person name="Howlett B.J."/>
            <person name="Kodira C."/>
            <person name="Kretschmer M."/>
            <person name="Lappartient A."/>
            <person name="Leroch M."/>
            <person name="Levis C."/>
            <person name="Mauceli E."/>
            <person name="Neuveglise C."/>
            <person name="Oeser B."/>
            <person name="Pearson M."/>
            <person name="Poulain J."/>
            <person name="Poussereau N."/>
            <person name="Quesneville H."/>
            <person name="Rascle C."/>
            <person name="Schumacher J."/>
            <person name="Segurens B."/>
            <person name="Sexton A."/>
            <person name="Silva E."/>
            <person name="Sirven C."/>
            <person name="Soanes D.M."/>
            <person name="Talbot N.J."/>
            <person name="Templeton M."/>
            <person name="Yandava C."/>
            <person name="Yarden O."/>
            <person name="Zeng Q."/>
            <person name="Rollins J.A."/>
            <person name="Lebrun M.H."/>
            <person name="Dickman M."/>
        </authorList>
    </citation>
    <scope>NUCLEOTIDE SEQUENCE [LARGE SCALE GENOMIC DNA]</scope>
    <source>
        <strain evidence="2">ATCC 18683 / 1980 / Ss-1</strain>
    </source>
</reference>
<dbReference type="KEGG" id="ssl:SS1G_06816"/>